<dbReference type="PANTHER" id="PTHR45339:SF1">
    <property type="entry name" value="HYBRID SIGNAL TRANSDUCTION HISTIDINE KINASE J"/>
    <property type="match status" value="1"/>
</dbReference>
<dbReference type="FunFam" id="3.30.565.10:FF:000010">
    <property type="entry name" value="Sensor histidine kinase RcsC"/>
    <property type="match status" value="1"/>
</dbReference>
<evidence type="ECO:0000256" key="3">
    <source>
        <dbReference type="ARBA" id="ARBA00022553"/>
    </source>
</evidence>
<dbReference type="InterPro" id="IPR003594">
    <property type="entry name" value="HATPase_dom"/>
</dbReference>
<dbReference type="EMBL" id="VHSG01000013">
    <property type="protein sequence ID" value="TQV78106.1"/>
    <property type="molecule type" value="Genomic_DNA"/>
</dbReference>
<dbReference type="InterPro" id="IPR005467">
    <property type="entry name" value="His_kinase_dom"/>
</dbReference>
<dbReference type="AlphaFoldDB" id="A0A545TLQ3"/>
<dbReference type="CDD" id="cd17546">
    <property type="entry name" value="REC_hyHK_CKI1_RcsC-like"/>
    <property type="match status" value="1"/>
</dbReference>
<comment type="caution">
    <text evidence="18">The sequence shown here is derived from an EMBL/GenBank/DDBJ whole genome shotgun (WGS) entry which is preliminary data.</text>
</comment>
<name>A0A545TLQ3_9GAMM</name>
<proteinExistence type="predicted"/>
<feature type="chain" id="PRO_5022117120" description="Sensory/regulatory protein RpfC" evidence="15">
    <location>
        <begin position="22"/>
        <end position="896"/>
    </location>
</feature>
<dbReference type="Gene3D" id="3.40.50.2300">
    <property type="match status" value="2"/>
</dbReference>
<keyword evidence="6" id="KW-0418">Kinase</keyword>
<dbReference type="Pfam" id="PF00072">
    <property type="entry name" value="Response_reg"/>
    <property type="match status" value="2"/>
</dbReference>
<evidence type="ECO:0000256" key="5">
    <source>
        <dbReference type="ARBA" id="ARBA00022741"/>
    </source>
</evidence>
<dbReference type="Gene3D" id="3.30.565.10">
    <property type="entry name" value="Histidine kinase-like ATPase, C-terminal domain"/>
    <property type="match status" value="1"/>
</dbReference>
<evidence type="ECO:0000313" key="18">
    <source>
        <dbReference type="EMBL" id="TQV78106.1"/>
    </source>
</evidence>
<evidence type="ECO:0000313" key="19">
    <source>
        <dbReference type="Proteomes" id="UP000319732"/>
    </source>
</evidence>
<keyword evidence="14" id="KW-0472">Membrane</keyword>
<evidence type="ECO:0000256" key="2">
    <source>
        <dbReference type="ARBA" id="ARBA00012438"/>
    </source>
</evidence>
<dbReference type="GO" id="GO:0005524">
    <property type="term" value="F:ATP binding"/>
    <property type="evidence" value="ECO:0007669"/>
    <property type="project" value="UniProtKB-KW"/>
</dbReference>
<evidence type="ECO:0000256" key="11">
    <source>
        <dbReference type="PROSITE-ProRule" id="PRU00169"/>
    </source>
</evidence>
<dbReference type="InterPro" id="IPR011006">
    <property type="entry name" value="CheY-like_superfamily"/>
</dbReference>
<dbReference type="InterPro" id="IPR004358">
    <property type="entry name" value="Sig_transdc_His_kin-like_C"/>
</dbReference>
<evidence type="ECO:0000256" key="7">
    <source>
        <dbReference type="ARBA" id="ARBA00022840"/>
    </source>
</evidence>
<dbReference type="GO" id="GO:0000155">
    <property type="term" value="F:phosphorelay sensor kinase activity"/>
    <property type="evidence" value="ECO:0007669"/>
    <property type="project" value="InterPro"/>
</dbReference>
<comment type="catalytic activity">
    <reaction evidence="1">
        <text>ATP + protein L-histidine = ADP + protein N-phospho-L-histidine.</text>
        <dbReference type="EC" id="2.7.13.3"/>
    </reaction>
</comment>
<dbReference type="RefSeq" id="WP_142904885.1">
    <property type="nucleotide sequence ID" value="NZ_ML660094.1"/>
</dbReference>
<dbReference type="SMART" id="SM00448">
    <property type="entry name" value="REC"/>
    <property type="match status" value="2"/>
</dbReference>
<feature type="region of interest" description="Disordered" evidence="13">
    <location>
        <begin position="734"/>
        <end position="753"/>
    </location>
</feature>
<feature type="signal peptide" evidence="15">
    <location>
        <begin position="1"/>
        <end position="21"/>
    </location>
</feature>
<keyword evidence="4" id="KW-0808">Transferase</keyword>
<dbReference type="PROSITE" id="PS50109">
    <property type="entry name" value="HIS_KIN"/>
    <property type="match status" value="1"/>
</dbReference>
<evidence type="ECO:0000256" key="13">
    <source>
        <dbReference type="SAM" id="MobiDB-lite"/>
    </source>
</evidence>
<dbReference type="PANTHER" id="PTHR45339">
    <property type="entry name" value="HYBRID SIGNAL TRANSDUCTION HISTIDINE KINASE J"/>
    <property type="match status" value="1"/>
</dbReference>
<dbReference type="InterPro" id="IPR001789">
    <property type="entry name" value="Sig_transdc_resp-reg_receiver"/>
</dbReference>
<feature type="domain" description="Histidine kinase" evidence="16">
    <location>
        <begin position="380"/>
        <end position="600"/>
    </location>
</feature>
<keyword evidence="5" id="KW-0547">Nucleotide-binding</keyword>
<keyword evidence="19" id="KW-1185">Reference proteome</keyword>
<dbReference type="FunFam" id="1.10.287.130:FF:000002">
    <property type="entry name" value="Two-component osmosensing histidine kinase"/>
    <property type="match status" value="1"/>
</dbReference>
<evidence type="ECO:0000256" key="1">
    <source>
        <dbReference type="ARBA" id="ARBA00000085"/>
    </source>
</evidence>
<gene>
    <name evidence="18" type="ORF">FKG94_13575</name>
</gene>
<dbReference type="InterPro" id="IPR036097">
    <property type="entry name" value="HisK_dim/P_sf"/>
</dbReference>
<dbReference type="PRINTS" id="PR00344">
    <property type="entry name" value="BCTRLSENSOR"/>
</dbReference>
<dbReference type="Pfam" id="PF13689">
    <property type="entry name" value="DUF4154"/>
    <property type="match status" value="1"/>
</dbReference>
<keyword evidence="12" id="KW-0175">Coiled coil</keyword>
<evidence type="ECO:0000256" key="12">
    <source>
        <dbReference type="SAM" id="Coils"/>
    </source>
</evidence>
<accession>A0A545TLQ3</accession>
<keyword evidence="14" id="KW-0812">Transmembrane</keyword>
<dbReference type="PROSITE" id="PS50110">
    <property type="entry name" value="RESPONSE_REGULATORY"/>
    <property type="match status" value="2"/>
</dbReference>
<evidence type="ECO:0000256" key="10">
    <source>
        <dbReference type="ARBA" id="ARBA00068150"/>
    </source>
</evidence>
<feature type="coiled-coil region" evidence="12">
    <location>
        <begin position="182"/>
        <end position="307"/>
    </location>
</feature>
<dbReference type="Proteomes" id="UP000319732">
    <property type="component" value="Unassembled WGS sequence"/>
</dbReference>
<feature type="domain" description="Response regulatory" evidence="17">
    <location>
        <begin position="763"/>
        <end position="890"/>
    </location>
</feature>
<organism evidence="18 19">
    <name type="scientific">Exilibacterium tricleocarpae</name>
    <dbReference type="NCBI Taxonomy" id="2591008"/>
    <lineage>
        <taxon>Bacteria</taxon>
        <taxon>Pseudomonadati</taxon>
        <taxon>Pseudomonadota</taxon>
        <taxon>Gammaproteobacteria</taxon>
        <taxon>Cellvibrionales</taxon>
        <taxon>Cellvibrionaceae</taxon>
        <taxon>Exilibacterium</taxon>
    </lineage>
</organism>
<reference evidence="18 19" key="1">
    <citation type="submission" date="2019-06" db="EMBL/GenBank/DDBJ databases">
        <title>Whole genome sequence for Cellvibrionaceae sp. R142.</title>
        <authorList>
            <person name="Wang G."/>
        </authorList>
    </citation>
    <scope>NUCLEOTIDE SEQUENCE [LARGE SCALE GENOMIC DNA]</scope>
    <source>
        <strain evidence="18 19">R142</strain>
    </source>
</reference>
<feature type="modified residue" description="4-aspartylphosphate" evidence="11">
    <location>
        <position position="820"/>
    </location>
</feature>
<dbReference type="SMART" id="SM00388">
    <property type="entry name" value="HisKA"/>
    <property type="match status" value="1"/>
</dbReference>
<dbReference type="CDD" id="cd00156">
    <property type="entry name" value="REC"/>
    <property type="match status" value="1"/>
</dbReference>
<keyword evidence="15" id="KW-0732">Signal</keyword>
<keyword evidence="8" id="KW-0902">Two-component regulatory system</keyword>
<dbReference type="Gene3D" id="1.10.287.130">
    <property type="match status" value="1"/>
</dbReference>
<dbReference type="Pfam" id="PF02518">
    <property type="entry name" value="HATPase_c"/>
    <property type="match status" value="1"/>
</dbReference>
<comment type="caution">
    <text evidence="11">Lacks conserved residue(s) required for the propagation of feature annotation.</text>
</comment>
<evidence type="ECO:0000256" key="4">
    <source>
        <dbReference type="ARBA" id="ARBA00022679"/>
    </source>
</evidence>
<dbReference type="InterPro" id="IPR036890">
    <property type="entry name" value="HATPase_C_sf"/>
</dbReference>
<evidence type="ECO:0000256" key="6">
    <source>
        <dbReference type="ARBA" id="ARBA00022777"/>
    </source>
</evidence>
<evidence type="ECO:0000256" key="15">
    <source>
        <dbReference type="SAM" id="SignalP"/>
    </source>
</evidence>
<dbReference type="InterPro" id="IPR003661">
    <property type="entry name" value="HisK_dim/P_dom"/>
</dbReference>
<dbReference type="SUPFAM" id="SSF55874">
    <property type="entry name" value="ATPase domain of HSP90 chaperone/DNA topoisomerase II/histidine kinase"/>
    <property type="match status" value="1"/>
</dbReference>
<keyword evidence="7" id="KW-0067">ATP-binding</keyword>
<dbReference type="Pfam" id="PF00512">
    <property type="entry name" value="HisKA"/>
    <property type="match status" value="1"/>
</dbReference>
<dbReference type="EC" id="2.7.13.3" evidence="2"/>
<evidence type="ECO:0000259" key="16">
    <source>
        <dbReference type="PROSITE" id="PS50109"/>
    </source>
</evidence>
<comment type="subunit">
    <text evidence="9">At low DSF concentrations, interacts with RpfF.</text>
</comment>
<dbReference type="InterPro" id="IPR025293">
    <property type="entry name" value="YfiR/HmsC-like"/>
</dbReference>
<dbReference type="SUPFAM" id="SSF52172">
    <property type="entry name" value="CheY-like"/>
    <property type="match status" value="2"/>
</dbReference>
<feature type="domain" description="Response regulatory" evidence="17">
    <location>
        <begin position="618"/>
        <end position="732"/>
    </location>
</feature>
<dbReference type="CDD" id="cd00082">
    <property type="entry name" value="HisKA"/>
    <property type="match status" value="1"/>
</dbReference>
<feature type="transmembrane region" description="Helical" evidence="14">
    <location>
        <begin position="334"/>
        <end position="354"/>
    </location>
</feature>
<evidence type="ECO:0000256" key="8">
    <source>
        <dbReference type="ARBA" id="ARBA00023012"/>
    </source>
</evidence>
<keyword evidence="3 11" id="KW-0597">Phosphoprotein</keyword>
<sequence length="896" mass="98836">MIKIIRRWSIYGLLLALAAAAATEEAISVEAGKIAFIHKILVNITWPGEEDFEYFSIGVYDRGRDFSRMMKRQLADFEVRGKPIRVISVRSLASARDLQALVVGPAYNRELVDIARRLRKSETLLITDGADDKRNVMINFFQPTPERLSFELNRSSILYEGLALSKDITLFGGTELDVAIIHKETEAELAEVMALAEERRRELLEQEVLISRQRQTMAQQEAEIESQNREIDSQQLAIARQTQELADGKQELDRLENSINQITESLTRKEGELAERASVLASQEANIEQYSTQIQRTLNRLNVMRDEVTAREARILEKDVILEKQGNIIRNQKVTLGAATAALLLVLTLITIIFRSYREKNRVNKELVEMAKAKSLFLSTMSHEIRTPLNGVLGMVDLLKDTPISEQQRHYLNTIHTSGEMLLSVINDILDYSKIEAGKMAIEEVAFDLEKLVFGCAAIFTLRETEDLEFMVDVPPAVPTQLRGDPTRIRQILLNLLSNAFKFTDSGEIQVSVKTSGNAEEGRWYHLFVSDTGVGMSQEQQESIFDSFVQADSSITRRYGGSGLGLAISQRLAGLMGGHMEVTSTLDKGSVFTLTLPLVEAGGAAAAAGANSTLAGRHLLIADARPHRCRALAEHARAWSMNVRTADSIAAVHRSIAAQQPDFVLLAEQLERMAGIKLARDLKTLQPDGRILLMTHATAAPSGIELTACNVVATVEMPVAPSLLRQTLAGAVAQAQAENPPRTEPAPAVAAGGNGADDAATWRVLVAEDNPVNQMVIKGFLAREGITTEIANNGLEAVEHYRDQCARVASGAPYDLIFMDCEMPELDGLSATRQIRDIETRQARGHAVIVALTAHAMAEQRQAAFAAGMDEHLAKPLKPEKLREVLAKYLRPVNTS</sequence>
<dbReference type="CDD" id="cd16922">
    <property type="entry name" value="HATPase_EvgS-ArcB-TorS-like"/>
    <property type="match status" value="1"/>
</dbReference>
<evidence type="ECO:0000256" key="14">
    <source>
        <dbReference type="SAM" id="Phobius"/>
    </source>
</evidence>
<keyword evidence="14" id="KW-1133">Transmembrane helix</keyword>
<evidence type="ECO:0000256" key="9">
    <source>
        <dbReference type="ARBA" id="ARBA00064003"/>
    </source>
</evidence>
<dbReference type="OrthoDB" id="6187449at2"/>
<evidence type="ECO:0000259" key="17">
    <source>
        <dbReference type="PROSITE" id="PS50110"/>
    </source>
</evidence>
<dbReference type="SUPFAM" id="SSF47384">
    <property type="entry name" value="Homodimeric domain of signal transducing histidine kinase"/>
    <property type="match status" value="1"/>
</dbReference>
<protein>
    <recommendedName>
        <fullName evidence="10">Sensory/regulatory protein RpfC</fullName>
        <ecNumber evidence="2">2.7.13.3</ecNumber>
    </recommendedName>
</protein>
<dbReference type="SMART" id="SM00387">
    <property type="entry name" value="HATPase_c"/>
    <property type="match status" value="1"/>
</dbReference>